<evidence type="ECO:0000256" key="1">
    <source>
        <dbReference type="ARBA" id="ARBA00004141"/>
    </source>
</evidence>
<dbReference type="PROSITE" id="PS50253">
    <property type="entry name" value="COX3"/>
    <property type="match status" value="1"/>
</dbReference>
<dbReference type="AlphaFoldDB" id="A0A7G5XUI8"/>
<dbReference type="InterPro" id="IPR000298">
    <property type="entry name" value="Cyt_c_oxidase-like_su3"/>
</dbReference>
<evidence type="ECO:0000256" key="7">
    <source>
        <dbReference type="ARBA" id="ARBA00023136"/>
    </source>
</evidence>
<evidence type="ECO:0000256" key="9">
    <source>
        <dbReference type="SAM" id="Phobius"/>
    </source>
</evidence>
<keyword evidence="4 8" id="KW-0812">Transmembrane</keyword>
<dbReference type="InterPro" id="IPR013833">
    <property type="entry name" value="Cyt_c_oxidase_su3_a-hlx"/>
</dbReference>
<gene>
    <name evidence="11" type="primary">cox3</name>
</gene>
<dbReference type="InterPro" id="IPR035973">
    <property type="entry name" value="Cyt_c_oxidase_su3-like_sf"/>
</dbReference>
<protein>
    <recommendedName>
        <fullName evidence="3 8">Cytochrome c oxidase subunit 3</fullName>
    </recommendedName>
</protein>
<evidence type="ECO:0000256" key="5">
    <source>
        <dbReference type="ARBA" id="ARBA00022967"/>
    </source>
</evidence>
<evidence type="ECO:0000313" key="11">
    <source>
        <dbReference type="EMBL" id="QNA49623.1"/>
    </source>
</evidence>
<dbReference type="GO" id="GO:0005739">
    <property type="term" value="C:mitochondrion"/>
    <property type="evidence" value="ECO:0007669"/>
    <property type="project" value="TreeGrafter"/>
</dbReference>
<feature type="transmembrane region" description="Helical" evidence="9">
    <location>
        <begin position="165"/>
        <end position="181"/>
    </location>
</feature>
<evidence type="ECO:0000256" key="6">
    <source>
        <dbReference type="ARBA" id="ARBA00022989"/>
    </source>
</evidence>
<feature type="domain" description="Heme-copper oxidase subunit III family profile" evidence="10">
    <location>
        <begin position="5"/>
        <end position="265"/>
    </location>
</feature>
<feature type="transmembrane region" description="Helical" evidence="9">
    <location>
        <begin position="213"/>
        <end position="232"/>
    </location>
</feature>
<dbReference type="Gene3D" id="1.10.287.70">
    <property type="match status" value="1"/>
</dbReference>
<dbReference type="GO" id="GO:0016020">
    <property type="term" value="C:membrane"/>
    <property type="evidence" value="ECO:0007669"/>
    <property type="project" value="UniProtKB-SubCell"/>
</dbReference>
<evidence type="ECO:0000259" key="10">
    <source>
        <dbReference type="PROSITE" id="PS50253"/>
    </source>
</evidence>
<feature type="transmembrane region" description="Helical" evidence="9">
    <location>
        <begin position="244"/>
        <end position="264"/>
    </location>
</feature>
<dbReference type="GO" id="GO:0004129">
    <property type="term" value="F:cytochrome-c oxidase activity"/>
    <property type="evidence" value="ECO:0007669"/>
    <property type="project" value="InterPro"/>
</dbReference>
<dbReference type="RefSeq" id="YP_009922588.1">
    <property type="nucleotide sequence ID" value="NC_050390.1"/>
</dbReference>
<feature type="transmembrane region" description="Helical" evidence="9">
    <location>
        <begin position="39"/>
        <end position="62"/>
    </location>
</feature>
<dbReference type="GeneID" id="58912128"/>
<keyword evidence="8 11" id="KW-0496">Mitochondrion</keyword>
<evidence type="ECO:0000256" key="2">
    <source>
        <dbReference type="ARBA" id="ARBA00010581"/>
    </source>
</evidence>
<keyword evidence="7 9" id="KW-0472">Membrane</keyword>
<comment type="similarity">
    <text evidence="2 8">Belongs to the cytochrome c oxidase subunit 3 family.</text>
</comment>
<dbReference type="InterPro" id="IPR033945">
    <property type="entry name" value="Cyt_c_oxase_su3_dom"/>
</dbReference>
<proteinExistence type="inferred from homology"/>
<evidence type="ECO:0000256" key="8">
    <source>
        <dbReference type="RuleBase" id="RU003375"/>
    </source>
</evidence>
<organism evidence="11">
    <name type="scientific">Graffilla buccinicola</name>
    <dbReference type="NCBI Taxonomy" id="84095"/>
    <lineage>
        <taxon>Eukaryota</taxon>
        <taxon>Metazoa</taxon>
        <taxon>Spiralia</taxon>
        <taxon>Lophotrochozoa</taxon>
        <taxon>Platyhelminthes</taxon>
        <taxon>Rhabditophora</taxon>
        <taxon>Rhabdocoela</taxon>
        <taxon>Dalyellioida</taxon>
        <taxon>Graffillidae</taxon>
        <taxon>Graffilla</taxon>
    </lineage>
</organism>
<dbReference type="InterPro" id="IPR024791">
    <property type="entry name" value="Cyt_c/ubiquinol_Oxase_su3"/>
</dbReference>
<feature type="transmembrane region" description="Helical" evidence="9">
    <location>
        <begin position="187"/>
        <end position="206"/>
    </location>
</feature>
<sequence>MHYSLSVGVFMVRESPWPVFVSIGIVGLIKSAIEGCWDVLGGLGVLVGWVSLLLVLVGVYEWCRNVVGENQSGAHLFNFNSCLYFGFILFLLTELMLFFSFFWAFLSNSWNPEVGAGCCWPPFECGPLVVDALGLPFLNTVILLSSGATVTAAHHQTLGGRGGSVGLLIVSAGLGLIFLILQGWEYAHALFSLGGGIFGSGFYMLTGLHGFHVCVGGVLLGLCAIKGFVQVVSSGCHAGLQLSLWYWHFVDVVWVCLFLLVYWYA</sequence>
<evidence type="ECO:0000256" key="3">
    <source>
        <dbReference type="ARBA" id="ARBA00015944"/>
    </source>
</evidence>
<keyword evidence="6 9" id="KW-1133">Transmembrane helix</keyword>
<evidence type="ECO:0000256" key="4">
    <source>
        <dbReference type="ARBA" id="ARBA00022692"/>
    </source>
</evidence>
<dbReference type="CDD" id="cd01665">
    <property type="entry name" value="Cyt_c_Oxidase_III"/>
    <property type="match status" value="1"/>
</dbReference>
<feature type="transmembrane region" description="Helical" evidence="9">
    <location>
        <begin position="16"/>
        <end position="33"/>
    </location>
</feature>
<feature type="transmembrane region" description="Helical" evidence="9">
    <location>
        <begin position="133"/>
        <end position="153"/>
    </location>
</feature>
<dbReference type="PANTHER" id="PTHR11403">
    <property type="entry name" value="CYTOCHROME C OXIDASE SUBUNIT III"/>
    <property type="match status" value="1"/>
</dbReference>
<keyword evidence="5" id="KW-1278">Translocase</keyword>
<accession>A0A7G5XUI8</accession>
<dbReference type="EMBL" id="MT063059">
    <property type="protein sequence ID" value="QNA49623.1"/>
    <property type="molecule type" value="Genomic_DNA"/>
</dbReference>
<dbReference type="SUPFAM" id="SSF81452">
    <property type="entry name" value="Cytochrome c oxidase subunit III-like"/>
    <property type="match status" value="1"/>
</dbReference>
<dbReference type="PANTHER" id="PTHR11403:SF7">
    <property type="entry name" value="CYTOCHROME C OXIDASE SUBUNIT 3"/>
    <property type="match status" value="1"/>
</dbReference>
<comment type="subcellular location">
    <subcellularLocation>
        <location evidence="1">Membrane</location>
        <topology evidence="1">Multi-pass membrane protein</topology>
    </subcellularLocation>
</comment>
<feature type="transmembrane region" description="Helical" evidence="9">
    <location>
        <begin position="83"/>
        <end position="106"/>
    </location>
</feature>
<reference evidence="11" key="1">
    <citation type="journal article" date="2020" name="Int. J. Biol. Macromol.">
        <title>The first mitochondrial genomes of endosymbiotic rhabdocoels illustrate evolutionary relaxation of atp8 and genome plasticity in flatworms.</title>
        <authorList>
            <person name="Monnens M."/>
            <person name="Thijs S."/>
            <person name="Briscoe A.G."/>
            <person name="Clark M."/>
            <person name="Frost E.J."/>
            <person name="Littlewood D.T.J."/>
            <person name="Sewell M."/>
            <person name="Smeets K."/>
            <person name="Artois T."/>
            <person name="Vanhove M.P.M."/>
        </authorList>
    </citation>
    <scope>NUCLEOTIDE SEQUENCE</scope>
    <source>
        <strain evidence="11">2_E1</strain>
    </source>
</reference>
<dbReference type="Gene3D" id="1.20.120.80">
    <property type="entry name" value="Cytochrome c oxidase, subunit III, four-helix bundle"/>
    <property type="match status" value="1"/>
</dbReference>
<dbReference type="GO" id="GO:0006123">
    <property type="term" value="P:mitochondrial electron transport, cytochrome c to oxygen"/>
    <property type="evidence" value="ECO:0007669"/>
    <property type="project" value="TreeGrafter"/>
</dbReference>
<comment type="function">
    <text evidence="8">Component of the cytochrome c oxidase, the last enzyme in the mitochondrial electron transport chain which drives oxidative phosphorylation. The respiratory chain contains 3 multisubunit complexes succinate dehydrogenase (complex II, CII), ubiquinol-cytochrome c oxidoreductase (cytochrome b-c1 complex, complex III, CIII) and cytochrome c oxidase (complex IV, CIV), that cooperate to transfer electrons derived from NADH and succinate to molecular oxygen, creating an electrochemical gradient over the inner membrane that drives transmembrane transport and the ATP synthase. Cytochrome c oxidase is the component of the respiratory chain that catalyzes the reduction of oxygen to water. Electrons originating from reduced cytochrome c in the intermembrane space (IMS) are transferred via the dinuclear copper A center (CU(A)) of subunit 2 and heme A of subunit 1 to the active site in subunit 1, a binuclear center (BNC) formed by heme A3 and copper B (CU(B)). The BNC reduces molecular oxygen to 2 water molecules using 4 electrons from cytochrome c in the IMS and 4 protons from the mitochondrial matrix.</text>
</comment>
<dbReference type="Pfam" id="PF00510">
    <property type="entry name" value="COX3"/>
    <property type="match status" value="1"/>
</dbReference>
<geneLocation type="mitochondrion" evidence="11"/>
<name>A0A7G5XUI8_9PLAT</name>